<dbReference type="PROSITE" id="PS50123">
    <property type="entry name" value="CHER"/>
    <property type="match status" value="1"/>
</dbReference>
<dbReference type="InterPro" id="IPR029063">
    <property type="entry name" value="SAM-dependent_MTases_sf"/>
</dbReference>
<evidence type="ECO:0000313" key="8">
    <source>
        <dbReference type="Proteomes" id="UP001524642"/>
    </source>
</evidence>
<feature type="domain" description="CheR-type methyltransferase" evidence="6">
    <location>
        <begin position="1"/>
        <end position="266"/>
    </location>
</feature>
<dbReference type="CDD" id="cd02440">
    <property type="entry name" value="AdoMet_MTases"/>
    <property type="match status" value="1"/>
</dbReference>
<dbReference type="RefSeq" id="WP_257715170.1">
    <property type="nucleotide sequence ID" value="NZ_JANJOU010000003.1"/>
</dbReference>
<protein>
    <recommendedName>
        <fullName evidence="2">protein-glutamate O-methyltransferase</fullName>
        <ecNumber evidence="2">2.1.1.80</ecNumber>
    </recommendedName>
</protein>
<reference evidence="7 8" key="1">
    <citation type="submission" date="2022-06" db="EMBL/GenBank/DDBJ databases">
        <title>Roseomonas CN29.</title>
        <authorList>
            <person name="Cheng Y."/>
            <person name="He X."/>
        </authorList>
    </citation>
    <scope>NUCLEOTIDE SEQUENCE [LARGE SCALE GENOMIC DNA]</scope>
    <source>
        <strain evidence="7 8">CN29</strain>
    </source>
</reference>
<dbReference type="InterPro" id="IPR036804">
    <property type="entry name" value="CheR_N_sf"/>
</dbReference>
<dbReference type="InterPro" id="IPR022641">
    <property type="entry name" value="CheR_N"/>
</dbReference>
<dbReference type="Gene3D" id="3.40.50.150">
    <property type="entry name" value="Vaccinia Virus protein VP39"/>
    <property type="match status" value="1"/>
</dbReference>
<dbReference type="EMBL" id="JANJOU010000003">
    <property type="protein sequence ID" value="MCR0981494.1"/>
    <property type="molecule type" value="Genomic_DNA"/>
</dbReference>
<evidence type="ECO:0000256" key="1">
    <source>
        <dbReference type="ARBA" id="ARBA00001541"/>
    </source>
</evidence>
<keyword evidence="5" id="KW-0949">S-adenosyl-L-methionine</keyword>
<proteinExistence type="predicted"/>
<organism evidence="7 8">
    <name type="scientific">Roseomonas populi</name>
    <dbReference type="NCBI Taxonomy" id="3121582"/>
    <lineage>
        <taxon>Bacteria</taxon>
        <taxon>Pseudomonadati</taxon>
        <taxon>Pseudomonadota</taxon>
        <taxon>Alphaproteobacteria</taxon>
        <taxon>Acetobacterales</taxon>
        <taxon>Roseomonadaceae</taxon>
        <taxon>Roseomonas</taxon>
    </lineage>
</organism>
<evidence type="ECO:0000256" key="2">
    <source>
        <dbReference type="ARBA" id="ARBA00012534"/>
    </source>
</evidence>
<dbReference type="InterPro" id="IPR000780">
    <property type="entry name" value="CheR_MeTrfase"/>
</dbReference>
<evidence type="ECO:0000256" key="4">
    <source>
        <dbReference type="ARBA" id="ARBA00022679"/>
    </source>
</evidence>
<dbReference type="PANTHER" id="PTHR24422:SF10">
    <property type="entry name" value="CHEMOTAXIS PROTEIN METHYLTRANSFERASE 2"/>
    <property type="match status" value="1"/>
</dbReference>
<dbReference type="SUPFAM" id="SSF47757">
    <property type="entry name" value="Chemotaxis receptor methyltransferase CheR, N-terminal domain"/>
    <property type="match status" value="1"/>
</dbReference>
<dbReference type="Pfam" id="PF01739">
    <property type="entry name" value="CheR"/>
    <property type="match status" value="1"/>
</dbReference>
<dbReference type="InterPro" id="IPR050903">
    <property type="entry name" value="Bact_Chemotaxis_MeTrfase"/>
</dbReference>
<keyword evidence="8" id="KW-1185">Reference proteome</keyword>
<comment type="catalytic activity">
    <reaction evidence="1">
        <text>L-glutamyl-[protein] + S-adenosyl-L-methionine = [protein]-L-glutamate 5-O-methyl ester + S-adenosyl-L-homocysteine</text>
        <dbReference type="Rhea" id="RHEA:24452"/>
        <dbReference type="Rhea" id="RHEA-COMP:10208"/>
        <dbReference type="Rhea" id="RHEA-COMP:10311"/>
        <dbReference type="ChEBI" id="CHEBI:29973"/>
        <dbReference type="ChEBI" id="CHEBI:57856"/>
        <dbReference type="ChEBI" id="CHEBI:59789"/>
        <dbReference type="ChEBI" id="CHEBI:82795"/>
        <dbReference type="EC" id="2.1.1.80"/>
    </reaction>
</comment>
<keyword evidence="3" id="KW-0489">Methyltransferase</keyword>
<name>A0ABT1X085_9PROT</name>
<accession>A0ABT1X085</accession>
<evidence type="ECO:0000256" key="5">
    <source>
        <dbReference type="ARBA" id="ARBA00022691"/>
    </source>
</evidence>
<comment type="caution">
    <text evidence="7">The sequence shown here is derived from an EMBL/GenBank/DDBJ whole genome shotgun (WGS) entry which is preliminary data.</text>
</comment>
<dbReference type="SUPFAM" id="SSF53335">
    <property type="entry name" value="S-adenosyl-L-methionine-dependent methyltransferases"/>
    <property type="match status" value="1"/>
</dbReference>
<dbReference type="InterPro" id="IPR022642">
    <property type="entry name" value="CheR_C"/>
</dbReference>
<dbReference type="Gene3D" id="1.10.155.10">
    <property type="entry name" value="Chemotaxis receptor methyltransferase CheR, N-terminal domain"/>
    <property type="match status" value="1"/>
</dbReference>
<evidence type="ECO:0000256" key="3">
    <source>
        <dbReference type="ARBA" id="ARBA00022603"/>
    </source>
</evidence>
<evidence type="ECO:0000259" key="6">
    <source>
        <dbReference type="PROSITE" id="PS50123"/>
    </source>
</evidence>
<dbReference type="PANTHER" id="PTHR24422">
    <property type="entry name" value="CHEMOTAXIS PROTEIN METHYLTRANSFERASE"/>
    <property type="match status" value="1"/>
</dbReference>
<sequence length="277" mass="30651">MSTPALAPDDLRRLCDFIYRRTGMLYGEGKRYYVERRLTQRMEGTGTASFAAYMGLLRASPDEAERLVNSFTVNETYFYREEHQLRALSGAILPEIVAARGPGDRVRIWSIPCSTGEEPYSVAIWLLENWAMVDAYNIEIVGSDIDTDALAAAKAGLYGERSLGRLPPALLGRYFDPPRGGLRRIIEDLRESVRFTPANLVDQASMAPEGRFDVILCRNVLIYFDGASRAGAARNLHDALAPGGFLLLGHTESMGRISDGFATRRFGDAVAHQRPAA</sequence>
<dbReference type="EC" id="2.1.1.80" evidence="2"/>
<dbReference type="SMART" id="SM00138">
    <property type="entry name" value="MeTrc"/>
    <property type="match status" value="1"/>
</dbReference>
<keyword evidence="4" id="KW-0808">Transferase</keyword>
<dbReference type="PRINTS" id="PR00996">
    <property type="entry name" value="CHERMTFRASE"/>
</dbReference>
<dbReference type="Proteomes" id="UP001524642">
    <property type="component" value="Unassembled WGS sequence"/>
</dbReference>
<dbReference type="Pfam" id="PF03705">
    <property type="entry name" value="CheR_N"/>
    <property type="match status" value="1"/>
</dbReference>
<gene>
    <name evidence="7" type="ORF">NRP21_05480</name>
</gene>
<evidence type="ECO:0000313" key="7">
    <source>
        <dbReference type="EMBL" id="MCR0981494.1"/>
    </source>
</evidence>